<keyword evidence="1" id="KW-1133">Transmembrane helix</keyword>
<proteinExistence type="predicted"/>
<dbReference type="InterPro" id="IPR043738">
    <property type="entry name" value="DUF5683"/>
</dbReference>
<keyword evidence="2" id="KW-0732">Signal</keyword>
<comment type="caution">
    <text evidence="4">The sequence shown here is derived from an EMBL/GenBank/DDBJ whole genome shotgun (WGS) entry which is preliminary data.</text>
</comment>
<evidence type="ECO:0000313" key="4">
    <source>
        <dbReference type="EMBL" id="PTX61950.1"/>
    </source>
</evidence>
<dbReference type="AlphaFoldDB" id="A0A2T6C0V3"/>
<dbReference type="RefSeq" id="WP_108114185.1">
    <property type="nucleotide sequence ID" value="NZ_QBKT01000003.1"/>
</dbReference>
<evidence type="ECO:0000256" key="2">
    <source>
        <dbReference type="SAM" id="SignalP"/>
    </source>
</evidence>
<feature type="transmembrane region" description="Helical" evidence="1">
    <location>
        <begin position="88"/>
        <end position="106"/>
    </location>
</feature>
<sequence>MGNKIIIALCCIVFACQFSWAQEKNEETKETTKEEKTTDETKKDESALKIKSDLVLDEKKDIDPLSPSKAAFYSAILPGLGQAYNKKYWKIPIVYAALGTGIYFYIDNNRNYNRYRRAYKRRLAGFTDDEFQNIVVDNNALIDAQEFYQRNRDLSLLLTVVAYVLNIVDANVDAHLLQFNVSDDLSVRPHIDQNDVDFNRNLGLTLNFRF</sequence>
<dbReference type="Proteomes" id="UP000244090">
    <property type="component" value="Unassembled WGS sequence"/>
</dbReference>
<dbReference type="PROSITE" id="PS51257">
    <property type="entry name" value="PROKAR_LIPOPROTEIN"/>
    <property type="match status" value="1"/>
</dbReference>
<gene>
    <name evidence="4" type="ORF">C8N46_10347</name>
</gene>
<protein>
    <recommendedName>
        <fullName evidence="3">DUF5683 domain-containing protein</fullName>
    </recommendedName>
</protein>
<dbReference type="Pfam" id="PF18935">
    <property type="entry name" value="DUF5683"/>
    <property type="match status" value="1"/>
</dbReference>
<keyword evidence="5" id="KW-1185">Reference proteome</keyword>
<evidence type="ECO:0000259" key="3">
    <source>
        <dbReference type="Pfam" id="PF18935"/>
    </source>
</evidence>
<evidence type="ECO:0000313" key="5">
    <source>
        <dbReference type="Proteomes" id="UP000244090"/>
    </source>
</evidence>
<keyword evidence="1" id="KW-0472">Membrane</keyword>
<accession>A0A2T6C0V3</accession>
<dbReference type="EMBL" id="QBKT01000003">
    <property type="protein sequence ID" value="PTX61950.1"/>
    <property type="molecule type" value="Genomic_DNA"/>
</dbReference>
<dbReference type="OrthoDB" id="9813910at2"/>
<name>A0A2T6C0V3_9FLAO</name>
<organism evidence="4 5">
    <name type="scientific">Kordia periserrulae</name>
    <dbReference type="NCBI Taxonomy" id="701523"/>
    <lineage>
        <taxon>Bacteria</taxon>
        <taxon>Pseudomonadati</taxon>
        <taxon>Bacteroidota</taxon>
        <taxon>Flavobacteriia</taxon>
        <taxon>Flavobacteriales</taxon>
        <taxon>Flavobacteriaceae</taxon>
        <taxon>Kordia</taxon>
    </lineage>
</organism>
<reference evidence="4 5" key="1">
    <citation type="submission" date="2018-04" db="EMBL/GenBank/DDBJ databases">
        <title>Genomic Encyclopedia of Archaeal and Bacterial Type Strains, Phase II (KMG-II): from individual species to whole genera.</title>
        <authorList>
            <person name="Goeker M."/>
        </authorList>
    </citation>
    <scope>NUCLEOTIDE SEQUENCE [LARGE SCALE GENOMIC DNA]</scope>
    <source>
        <strain evidence="4 5">DSM 25731</strain>
    </source>
</reference>
<feature type="domain" description="DUF5683" evidence="3">
    <location>
        <begin position="64"/>
        <end position="210"/>
    </location>
</feature>
<keyword evidence="1" id="KW-0812">Transmembrane</keyword>
<feature type="chain" id="PRO_5015761745" description="DUF5683 domain-containing protein" evidence="2">
    <location>
        <begin position="22"/>
        <end position="210"/>
    </location>
</feature>
<feature type="signal peptide" evidence="2">
    <location>
        <begin position="1"/>
        <end position="21"/>
    </location>
</feature>
<evidence type="ECO:0000256" key="1">
    <source>
        <dbReference type="SAM" id="Phobius"/>
    </source>
</evidence>